<comment type="caution">
    <text evidence="6">The sequence shown here is derived from an EMBL/GenBank/DDBJ whole genome shotgun (WGS) entry which is preliminary data.</text>
</comment>
<protein>
    <submittedName>
        <fullName evidence="6">LemA family protein</fullName>
    </submittedName>
</protein>
<keyword evidence="3" id="KW-0812">Transmembrane</keyword>
<name>A0A2A8CT99_9BACT</name>
<dbReference type="Proteomes" id="UP000220102">
    <property type="component" value="Unassembled WGS sequence"/>
</dbReference>
<evidence type="ECO:0000256" key="2">
    <source>
        <dbReference type="ARBA" id="ARBA00008854"/>
    </source>
</evidence>
<dbReference type="SUPFAM" id="SSF140478">
    <property type="entry name" value="LemA-like"/>
    <property type="match status" value="1"/>
</dbReference>
<dbReference type="AlphaFoldDB" id="A0A2A8CT99"/>
<gene>
    <name evidence="6" type="ORF">CRI94_17095</name>
</gene>
<evidence type="ECO:0000313" key="6">
    <source>
        <dbReference type="EMBL" id="PEN10946.1"/>
    </source>
</evidence>
<dbReference type="EMBL" id="PDEQ01000013">
    <property type="protein sequence ID" value="PEN10946.1"/>
    <property type="molecule type" value="Genomic_DNA"/>
</dbReference>
<accession>A0A2A8CT99</accession>
<sequence>MRSKGTIVLAILGLLLLVGGCGGVSSYNSMVQQQESVRQAWANVESNYQRRADLIPNLVNTVQGAADFEQETLTQVTEARARATSIQIDADDLDNPEKIQQYQQAQGELGKALGRLLMVSENYPTLRATEQFQTLQAQLEGTENRINVARRDYNESVAQYNTEIRSFPTNIIAGITGFQPRQPFEAEAGAEDAPTVSFD</sequence>
<keyword evidence="7" id="KW-1185">Reference proteome</keyword>
<reference evidence="6 7" key="1">
    <citation type="submission" date="2017-10" db="EMBL/GenBank/DDBJ databases">
        <title>Draft genome of Longibacter Salinarum.</title>
        <authorList>
            <person name="Goh K.M."/>
            <person name="Shamsir M.S."/>
            <person name="Lim S.W."/>
        </authorList>
    </citation>
    <scope>NUCLEOTIDE SEQUENCE [LARGE SCALE GENOMIC DNA]</scope>
    <source>
        <strain evidence="6 7">KCTC 52045</strain>
    </source>
</reference>
<dbReference type="PROSITE" id="PS51257">
    <property type="entry name" value="PROKAR_LIPOPROTEIN"/>
    <property type="match status" value="1"/>
</dbReference>
<organism evidence="6 7">
    <name type="scientific">Longibacter salinarum</name>
    <dbReference type="NCBI Taxonomy" id="1850348"/>
    <lineage>
        <taxon>Bacteria</taxon>
        <taxon>Pseudomonadati</taxon>
        <taxon>Rhodothermota</taxon>
        <taxon>Rhodothermia</taxon>
        <taxon>Rhodothermales</taxon>
        <taxon>Salisaetaceae</taxon>
        <taxon>Longibacter</taxon>
    </lineage>
</organism>
<dbReference type="PANTHER" id="PTHR34478">
    <property type="entry name" value="PROTEIN LEMA"/>
    <property type="match status" value="1"/>
</dbReference>
<comment type="similarity">
    <text evidence="2">Belongs to the LemA family.</text>
</comment>
<dbReference type="InterPro" id="IPR023353">
    <property type="entry name" value="LemA-like_dom_sf"/>
</dbReference>
<keyword evidence="5" id="KW-0472">Membrane</keyword>
<keyword evidence="4" id="KW-1133">Transmembrane helix</keyword>
<proteinExistence type="inferred from homology"/>
<dbReference type="RefSeq" id="WP_098079149.1">
    <property type="nucleotide sequence ID" value="NZ_PDEQ01000013.1"/>
</dbReference>
<dbReference type="Gene3D" id="1.20.1440.20">
    <property type="entry name" value="LemA-like domain"/>
    <property type="match status" value="1"/>
</dbReference>
<evidence type="ECO:0000256" key="1">
    <source>
        <dbReference type="ARBA" id="ARBA00004167"/>
    </source>
</evidence>
<dbReference type="PANTHER" id="PTHR34478:SF2">
    <property type="entry name" value="MEMBRANE PROTEIN"/>
    <property type="match status" value="1"/>
</dbReference>
<evidence type="ECO:0000313" key="7">
    <source>
        <dbReference type="Proteomes" id="UP000220102"/>
    </source>
</evidence>
<evidence type="ECO:0000256" key="5">
    <source>
        <dbReference type="ARBA" id="ARBA00023136"/>
    </source>
</evidence>
<evidence type="ECO:0000256" key="4">
    <source>
        <dbReference type="ARBA" id="ARBA00022989"/>
    </source>
</evidence>
<dbReference type="OrthoDB" id="9804152at2"/>
<dbReference type="GO" id="GO:0016020">
    <property type="term" value="C:membrane"/>
    <property type="evidence" value="ECO:0007669"/>
    <property type="project" value="UniProtKB-SubCell"/>
</dbReference>
<comment type="subcellular location">
    <subcellularLocation>
        <location evidence="1">Membrane</location>
        <topology evidence="1">Single-pass membrane protein</topology>
    </subcellularLocation>
</comment>
<dbReference type="InterPro" id="IPR007156">
    <property type="entry name" value="MamQ_LemA"/>
</dbReference>
<evidence type="ECO:0000256" key="3">
    <source>
        <dbReference type="ARBA" id="ARBA00022692"/>
    </source>
</evidence>
<dbReference type="Pfam" id="PF04011">
    <property type="entry name" value="LemA"/>
    <property type="match status" value="1"/>
</dbReference>